<gene>
    <name evidence="3" type="ORF">PFCIRM138_04605</name>
</gene>
<dbReference type="PATRIC" id="fig|66712.6.peg.2169"/>
<proteinExistence type="predicted"/>
<evidence type="ECO:0000313" key="3">
    <source>
        <dbReference type="EMBL" id="CEP27657.1"/>
    </source>
</evidence>
<reference evidence="3" key="1">
    <citation type="submission" date="2014-08" db="EMBL/GenBank/DDBJ databases">
        <authorList>
            <person name="Falentin Helene"/>
        </authorList>
    </citation>
    <scope>NUCLEOTIDE SEQUENCE</scope>
</reference>
<feature type="transmembrane region" description="Helical" evidence="1">
    <location>
        <begin position="57"/>
        <end position="80"/>
    </location>
</feature>
<dbReference type="RefSeq" id="WP_013162076.1">
    <property type="nucleotide sequence ID" value="NZ_CP010341.1"/>
</dbReference>
<feature type="domain" description="DUF7973" evidence="2">
    <location>
        <begin position="13"/>
        <end position="356"/>
    </location>
</feature>
<name>A0A068VSJ8_PROFF</name>
<evidence type="ECO:0000256" key="1">
    <source>
        <dbReference type="SAM" id="Phobius"/>
    </source>
</evidence>
<keyword evidence="1" id="KW-1133">Transmembrane helix</keyword>
<feature type="transmembrane region" description="Helical" evidence="1">
    <location>
        <begin position="236"/>
        <end position="255"/>
    </location>
</feature>
<sequence length="359" mass="37897">MFTASLGVFLFGLLAAIAGGAVGAAIGGNYAFVLTGFAVIASWGIFAATGNTFGLDYLAFGPFMGPHIAFAGGVAAAIYARYRGYFEDGKDVNSPLAGLGKPDIVYVGSLFGIFGYLCQIGVSHIPWFGTHTDSVALSVLLSGLLARVVFGGLPGKGLMRGSLHNAEAFHPDATTFPQKIKPGPNGRWLEWQEKPSQLLTIGSLFGILAGGASLFLAGNVGAYLTERGFANTLAAANANSFTFGISAIVILFLITNRNMPVQHHVTNIAGLAAIQFFPILMGKTFSTYTWTATSTWDSHTWLMAFLALIIAAVFGVFTALLGEFCARLWYDRGTSHIDPPAASIWLGNTVVVSLAMLFS</sequence>
<feature type="transmembrane region" description="Helical" evidence="1">
    <location>
        <begin position="30"/>
        <end position="50"/>
    </location>
</feature>
<accession>A0A068VSJ8</accession>
<dbReference type="AlphaFoldDB" id="A0A068VSJ8"/>
<protein>
    <submittedName>
        <fullName evidence="3">Hypothetical membrane protein</fullName>
    </submittedName>
</protein>
<keyword evidence="1" id="KW-0812">Transmembrane</keyword>
<feature type="transmembrane region" description="Helical" evidence="1">
    <location>
        <begin position="104"/>
        <end position="122"/>
    </location>
</feature>
<keyword evidence="1" id="KW-0472">Membrane</keyword>
<organism evidence="3">
    <name type="scientific">Propionibacterium freudenreichii subsp. freudenreichii</name>
    <dbReference type="NCBI Taxonomy" id="66712"/>
    <lineage>
        <taxon>Bacteria</taxon>
        <taxon>Bacillati</taxon>
        <taxon>Actinomycetota</taxon>
        <taxon>Actinomycetes</taxon>
        <taxon>Propionibacteriales</taxon>
        <taxon>Propionibacteriaceae</taxon>
        <taxon>Propionibacterium</taxon>
    </lineage>
</organism>
<dbReference type="InterPro" id="IPR058279">
    <property type="entry name" value="DUF7973"/>
</dbReference>
<feature type="transmembrane region" description="Helical" evidence="1">
    <location>
        <begin position="301"/>
        <end position="321"/>
    </location>
</feature>
<feature type="transmembrane region" description="Helical" evidence="1">
    <location>
        <begin position="198"/>
        <end position="224"/>
    </location>
</feature>
<feature type="transmembrane region" description="Helical" evidence="1">
    <location>
        <begin position="261"/>
        <end position="280"/>
    </location>
</feature>
<dbReference type="Pfam" id="PF25928">
    <property type="entry name" value="DUF7973"/>
    <property type="match status" value="1"/>
</dbReference>
<evidence type="ECO:0000259" key="2">
    <source>
        <dbReference type="Pfam" id="PF25928"/>
    </source>
</evidence>
<dbReference type="EMBL" id="LM676439">
    <property type="protein sequence ID" value="CEP27657.1"/>
    <property type="molecule type" value="Genomic_DNA"/>
</dbReference>
<dbReference type="KEGG" id="pfre:RM25_2122"/>